<dbReference type="SUPFAM" id="SSF53098">
    <property type="entry name" value="Ribonuclease H-like"/>
    <property type="match status" value="1"/>
</dbReference>
<sequence length="62" mass="6888">MDCYLSEPSVDPMSSIKLLSILAKKYLAIPASSVSPERIFSLTGNLISKKRARLRSDLVDMM</sequence>
<dbReference type="InterPro" id="IPR012337">
    <property type="entry name" value="RNaseH-like_sf"/>
</dbReference>
<protein>
    <recommendedName>
        <fullName evidence="1">HAT C-terminal dimerisation domain-containing protein</fullName>
    </recommendedName>
</protein>
<reference evidence="2" key="1">
    <citation type="submission" date="2022-11" db="EMBL/GenBank/DDBJ databases">
        <title>Centuries of genome instability and evolution in soft-shell clam transmissible cancer (bioRxiv).</title>
        <authorList>
            <person name="Hart S.F.M."/>
            <person name="Yonemitsu M.A."/>
            <person name="Giersch R.M."/>
            <person name="Beal B.F."/>
            <person name="Arriagada G."/>
            <person name="Davis B.W."/>
            <person name="Ostrander E.A."/>
            <person name="Goff S.P."/>
            <person name="Metzger M.J."/>
        </authorList>
    </citation>
    <scope>NUCLEOTIDE SEQUENCE</scope>
    <source>
        <strain evidence="2">MELC-2E11</strain>
        <tissue evidence="2">Siphon/mantle</tissue>
    </source>
</reference>
<keyword evidence="3" id="KW-1185">Reference proteome</keyword>
<gene>
    <name evidence="2" type="ORF">MAR_007350</name>
</gene>
<dbReference type="Proteomes" id="UP001164746">
    <property type="component" value="Chromosome 1"/>
</dbReference>
<name>A0ABY7DEN3_MYAAR</name>
<proteinExistence type="predicted"/>
<evidence type="ECO:0000313" key="3">
    <source>
        <dbReference type="Proteomes" id="UP001164746"/>
    </source>
</evidence>
<organism evidence="2 3">
    <name type="scientific">Mya arenaria</name>
    <name type="common">Soft-shell clam</name>
    <dbReference type="NCBI Taxonomy" id="6604"/>
    <lineage>
        <taxon>Eukaryota</taxon>
        <taxon>Metazoa</taxon>
        <taxon>Spiralia</taxon>
        <taxon>Lophotrochozoa</taxon>
        <taxon>Mollusca</taxon>
        <taxon>Bivalvia</taxon>
        <taxon>Autobranchia</taxon>
        <taxon>Heteroconchia</taxon>
        <taxon>Euheterodonta</taxon>
        <taxon>Imparidentia</taxon>
        <taxon>Neoheterodontei</taxon>
        <taxon>Myida</taxon>
        <taxon>Myoidea</taxon>
        <taxon>Myidae</taxon>
        <taxon>Mya</taxon>
    </lineage>
</organism>
<accession>A0ABY7DEN3</accession>
<dbReference type="EMBL" id="CP111012">
    <property type="protein sequence ID" value="WAQ94879.1"/>
    <property type="molecule type" value="Genomic_DNA"/>
</dbReference>
<feature type="non-terminal residue" evidence="2">
    <location>
        <position position="62"/>
    </location>
</feature>
<evidence type="ECO:0000313" key="2">
    <source>
        <dbReference type="EMBL" id="WAQ94879.1"/>
    </source>
</evidence>
<feature type="domain" description="HAT C-terminal dimerisation" evidence="1">
    <location>
        <begin position="14"/>
        <end position="61"/>
    </location>
</feature>
<dbReference type="InterPro" id="IPR008906">
    <property type="entry name" value="HATC_C_dom"/>
</dbReference>
<evidence type="ECO:0000259" key="1">
    <source>
        <dbReference type="Pfam" id="PF05699"/>
    </source>
</evidence>
<dbReference type="Pfam" id="PF05699">
    <property type="entry name" value="Dimer_Tnp_hAT"/>
    <property type="match status" value="1"/>
</dbReference>